<evidence type="ECO:0000256" key="4">
    <source>
        <dbReference type="ARBA" id="ARBA00022801"/>
    </source>
</evidence>
<dbReference type="InterPro" id="IPR014016">
    <property type="entry name" value="UvrD-like_ATP-bd"/>
</dbReference>
<protein>
    <recommendedName>
        <fullName evidence="12">DNA 3'-5' helicase</fullName>
        <ecNumber evidence="12">5.6.2.4</ecNumber>
    </recommendedName>
    <alternativeName>
        <fullName evidence="13">DNA 3'-5' helicase II</fullName>
    </alternativeName>
</protein>
<keyword evidence="7 15" id="KW-0067">ATP-binding</keyword>
<comment type="catalytic activity">
    <reaction evidence="14">
        <text>ATP + H2O = ADP + phosphate + H(+)</text>
        <dbReference type="Rhea" id="RHEA:13065"/>
        <dbReference type="ChEBI" id="CHEBI:15377"/>
        <dbReference type="ChEBI" id="CHEBI:15378"/>
        <dbReference type="ChEBI" id="CHEBI:30616"/>
        <dbReference type="ChEBI" id="CHEBI:43474"/>
        <dbReference type="ChEBI" id="CHEBI:456216"/>
        <dbReference type="EC" id="5.6.2.4"/>
    </reaction>
</comment>
<dbReference type="Proteomes" id="UP000298133">
    <property type="component" value="Unassembled WGS sequence"/>
</dbReference>
<dbReference type="PANTHER" id="PTHR11070">
    <property type="entry name" value="UVRD / RECB / PCRA DNA HELICASE FAMILY MEMBER"/>
    <property type="match status" value="1"/>
</dbReference>
<dbReference type="GO" id="GO:0005524">
    <property type="term" value="F:ATP binding"/>
    <property type="evidence" value="ECO:0007669"/>
    <property type="project" value="UniProtKB-UniRule"/>
</dbReference>
<dbReference type="PROSITE" id="PS51217">
    <property type="entry name" value="UVRD_HELICASE_CTER"/>
    <property type="match status" value="1"/>
</dbReference>
<evidence type="ECO:0000256" key="9">
    <source>
        <dbReference type="ARBA" id="ARBA00023204"/>
    </source>
</evidence>
<evidence type="ECO:0000313" key="18">
    <source>
        <dbReference type="EMBL" id="TFH68963.1"/>
    </source>
</evidence>
<dbReference type="GO" id="GO:0004527">
    <property type="term" value="F:exonuclease activity"/>
    <property type="evidence" value="ECO:0007669"/>
    <property type="project" value="UniProtKB-KW"/>
</dbReference>
<dbReference type="PANTHER" id="PTHR11070:SF2">
    <property type="entry name" value="ATP-DEPENDENT DNA HELICASE SRS2"/>
    <property type="match status" value="1"/>
</dbReference>
<keyword evidence="5 15" id="KW-0347">Helicase</keyword>
<dbReference type="GO" id="GO:0003677">
    <property type="term" value="F:DNA binding"/>
    <property type="evidence" value="ECO:0007669"/>
    <property type="project" value="UniProtKB-KW"/>
</dbReference>
<dbReference type="InterPro" id="IPR011604">
    <property type="entry name" value="PDDEXK-like_dom_sf"/>
</dbReference>
<dbReference type="PROSITE" id="PS51198">
    <property type="entry name" value="UVRD_HELICASE_ATP_BIND"/>
    <property type="match status" value="1"/>
</dbReference>
<name>A0A4Y8UNV1_9GAMM</name>
<evidence type="ECO:0000256" key="7">
    <source>
        <dbReference type="ARBA" id="ARBA00022840"/>
    </source>
</evidence>
<keyword evidence="3" id="KW-0227">DNA damage</keyword>
<keyword evidence="6" id="KW-0269">Exonuclease</keyword>
<keyword evidence="2 15" id="KW-0547">Nucleotide-binding</keyword>
<evidence type="ECO:0000256" key="6">
    <source>
        <dbReference type="ARBA" id="ARBA00022839"/>
    </source>
</evidence>
<keyword evidence="9" id="KW-0234">DNA repair</keyword>
<evidence type="ECO:0000313" key="19">
    <source>
        <dbReference type="Proteomes" id="UP000298133"/>
    </source>
</evidence>
<evidence type="ECO:0000256" key="10">
    <source>
        <dbReference type="ARBA" id="ARBA00023235"/>
    </source>
</evidence>
<organism evidence="18 19">
    <name type="scientific">Gammaproteobacteria bacterium LSUCC0057</name>
    <dbReference type="NCBI Taxonomy" id="2559237"/>
    <lineage>
        <taxon>Bacteria</taxon>
        <taxon>Pseudomonadati</taxon>
        <taxon>Pseudomonadota</taxon>
        <taxon>Gammaproteobacteria</taxon>
        <taxon>Cellvibrionales</taxon>
        <taxon>Porticoccaceae</taxon>
        <taxon>SAR92 clade</taxon>
    </lineage>
</organism>
<sequence length="1152" mass="126258">MNERTTLRDSDRAARAAAIDPRHSFIVSAPAGSGKTALLTQRFLALLASVDEPEQCLAITFTRKAAAEMAKRITEALTEASRGVPPQSDFERATYQLARSALARSETRGWALLSSPQRLRIQTIDSFNRYLAKQLAVETGLGELPPPADNVDYDYRCVATDLLENYADRDTLSEPIATLLEHTGNNQQSATELLVRLLAIREQWLLGVHQHDAVTADGTAQARRLLEQLVSQALARTRHLLLPFLGQLLEHADRAAANLPDKKHDSAINTLRGITELPAVPAALPVWRGVAELLLTNQNQWRKTVTVNEGFPAGSSANKAIKAEFLALLGELASDPLLAELTAIKTLPDPQLVDHQRGIIAATMALLPFLTALLDLHFSTHNRCDFTSYALAARRALAGPEASGVVSDVALRLDYQLKHILVDEFQDTSKLQYELLAALTGHWQPGDGRTLFLVGDAMQSLYSFRNANVGLFITAQRHPIGGAHCQPLQLASNFRSQSGVIDWVNTTFPKLFPSVSDASSGAVSYTPSLAEVAAGSDPAVELTLCTDHDLRHAKQLEGRAVAERVVALRDLGNRDGKPPSIALLVRSRAALAPILPEFKRLGVSWRAVDIEPLAETMVVTDLATITRALSSSADRIAWLGLLRSPMVGLTLADLWQLAGDRQQQTPLLSQLEQGDWPQLSSDGQQRLARCAPAIVDHWQQRGRVRLDRRVESLWRTLNGPATLSSGEELGSAEVYFEQLSRHLDQQPQLDWQQLQPTIDKLYAKPASGAADVEVMTIHKSKGLEFDHVLLPALGASGGSDGSDLLVWLEELDDNNQATHILAAKPAWDASSDPLYQFIKARRSEKQRHEATRVFYVAATRAAEQLHLFASGTIRQTASGDGDITTQLKPPSNSSPLALLWPLSEPIVAALVDAGGGSQLVEGVRYSVRCSAESTSASEPTAPSAPHWHRLPIAHLATASAATNRLNTAAPLDGFDLHNALQRQLGTEVHRVLERLSATASEHRAALIDSTCQQWQRRLQQSIDDWERAALQRLIAAAQQWTSCQRLAWLLSDHPEAASELALNYRDSSGRLRSAVVDRTFVIDGERWIVDYKSAAPLPGESVEIFYRRQSAEHGDQLARYGELLTQLDGRPQRRAIYFALLGGWHELTASRG</sequence>
<evidence type="ECO:0000256" key="14">
    <source>
        <dbReference type="ARBA" id="ARBA00048988"/>
    </source>
</evidence>
<comment type="caution">
    <text evidence="18">The sequence shown here is derived from an EMBL/GenBank/DDBJ whole genome shotgun (WGS) entry which is preliminary data.</text>
</comment>
<dbReference type="InterPro" id="IPR000212">
    <property type="entry name" value="DNA_helicase_UvrD/REP"/>
</dbReference>
<evidence type="ECO:0000256" key="11">
    <source>
        <dbReference type="ARBA" id="ARBA00034617"/>
    </source>
</evidence>
<accession>A0A4Y8UNV1</accession>
<keyword evidence="4 15" id="KW-0378">Hydrolase</keyword>
<comment type="catalytic activity">
    <reaction evidence="11">
        <text>Couples ATP hydrolysis with the unwinding of duplex DNA by translocating in the 3'-5' direction.</text>
        <dbReference type="EC" id="5.6.2.4"/>
    </reaction>
</comment>
<evidence type="ECO:0000259" key="17">
    <source>
        <dbReference type="PROSITE" id="PS51217"/>
    </source>
</evidence>
<dbReference type="OrthoDB" id="9810135at2"/>
<dbReference type="Pfam" id="PF13361">
    <property type="entry name" value="UvrD_C"/>
    <property type="match status" value="1"/>
</dbReference>
<evidence type="ECO:0000256" key="15">
    <source>
        <dbReference type="PROSITE-ProRule" id="PRU00560"/>
    </source>
</evidence>
<dbReference type="AlphaFoldDB" id="A0A4Y8UNV1"/>
<evidence type="ECO:0000256" key="1">
    <source>
        <dbReference type="ARBA" id="ARBA00022722"/>
    </source>
</evidence>
<dbReference type="GO" id="GO:0005829">
    <property type="term" value="C:cytosol"/>
    <property type="evidence" value="ECO:0007669"/>
    <property type="project" value="TreeGrafter"/>
</dbReference>
<evidence type="ECO:0000256" key="12">
    <source>
        <dbReference type="ARBA" id="ARBA00034808"/>
    </source>
</evidence>
<dbReference type="Pfam" id="PF00580">
    <property type="entry name" value="UvrD-helicase"/>
    <property type="match status" value="1"/>
</dbReference>
<feature type="binding site" evidence="15">
    <location>
        <begin position="29"/>
        <end position="36"/>
    </location>
    <ligand>
        <name>ATP</name>
        <dbReference type="ChEBI" id="CHEBI:30616"/>
    </ligand>
</feature>
<feature type="domain" description="UvrD-like helicase C-terminal" evidence="17">
    <location>
        <begin position="509"/>
        <end position="782"/>
    </location>
</feature>
<reference evidence="18 19" key="1">
    <citation type="submission" date="2019-03" db="EMBL/GenBank/DDBJ databases">
        <title>Draft genome of Gammaproteobacteria bacterium LSUCC0057, a member of the SAR92 clade.</title>
        <authorList>
            <person name="Lanclos V.C."/>
            <person name="Doiron C."/>
            <person name="Henson M.W."/>
            <person name="Thrash J.C."/>
        </authorList>
    </citation>
    <scope>NUCLEOTIDE SEQUENCE [LARGE SCALE GENOMIC DNA]</scope>
    <source>
        <strain evidence="18 19">LSUCC0057</strain>
    </source>
</reference>
<evidence type="ECO:0000256" key="13">
    <source>
        <dbReference type="ARBA" id="ARBA00034923"/>
    </source>
</evidence>
<feature type="domain" description="UvrD-like helicase ATP-binding" evidence="16">
    <location>
        <begin position="8"/>
        <end position="497"/>
    </location>
</feature>
<gene>
    <name evidence="18" type="ORF">E3W66_03180</name>
</gene>
<keyword evidence="10" id="KW-0413">Isomerase</keyword>
<keyword evidence="19" id="KW-1185">Reference proteome</keyword>
<dbReference type="EC" id="5.6.2.4" evidence="12"/>
<dbReference type="InterPro" id="IPR027417">
    <property type="entry name" value="P-loop_NTPase"/>
</dbReference>
<dbReference type="GO" id="GO:0033202">
    <property type="term" value="C:DNA helicase complex"/>
    <property type="evidence" value="ECO:0007669"/>
    <property type="project" value="TreeGrafter"/>
</dbReference>
<dbReference type="EMBL" id="SPIA01000001">
    <property type="protein sequence ID" value="TFH68963.1"/>
    <property type="molecule type" value="Genomic_DNA"/>
</dbReference>
<dbReference type="SUPFAM" id="SSF52980">
    <property type="entry name" value="Restriction endonuclease-like"/>
    <property type="match status" value="1"/>
</dbReference>
<evidence type="ECO:0000256" key="8">
    <source>
        <dbReference type="ARBA" id="ARBA00023125"/>
    </source>
</evidence>
<dbReference type="SUPFAM" id="SSF52540">
    <property type="entry name" value="P-loop containing nucleoside triphosphate hydrolases"/>
    <property type="match status" value="1"/>
</dbReference>
<evidence type="ECO:0000256" key="5">
    <source>
        <dbReference type="ARBA" id="ARBA00022806"/>
    </source>
</evidence>
<evidence type="ECO:0000256" key="3">
    <source>
        <dbReference type="ARBA" id="ARBA00022763"/>
    </source>
</evidence>
<dbReference type="Gene3D" id="3.40.50.300">
    <property type="entry name" value="P-loop containing nucleotide triphosphate hydrolases"/>
    <property type="match status" value="4"/>
</dbReference>
<evidence type="ECO:0000256" key="2">
    <source>
        <dbReference type="ARBA" id="ARBA00022741"/>
    </source>
</evidence>
<evidence type="ECO:0000259" key="16">
    <source>
        <dbReference type="PROSITE" id="PS51198"/>
    </source>
</evidence>
<proteinExistence type="predicted"/>
<dbReference type="GO" id="GO:0000725">
    <property type="term" value="P:recombinational repair"/>
    <property type="evidence" value="ECO:0007669"/>
    <property type="project" value="TreeGrafter"/>
</dbReference>
<dbReference type="GO" id="GO:0043138">
    <property type="term" value="F:3'-5' DNA helicase activity"/>
    <property type="evidence" value="ECO:0007669"/>
    <property type="project" value="UniProtKB-EC"/>
</dbReference>
<dbReference type="InterPro" id="IPR011335">
    <property type="entry name" value="Restrct_endonuc-II-like"/>
</dbReference>
<dbReference type="InterPro" id="IPR014017">
    <property type="entry name" value="DNA_helicase_UvrD-like_C"/>
</dbReference>
<keyword evidence="8" id="KW-0238">DNA-binding</keyword>
<dbReference type="Gene3D" id="3.90.320.10">
    <property type="match status" value="1"/>
</dbReference>
<dbReference type="Pfam" id="PF12705">
    <property type="entry name" value="PDDEXK_1"/>
    <property type="match status" value="1"/>
</dbReference>
<keyword evidence="1" id="KW-0540">Nuclease</keyword>
<dbReference type="InterPro" id="IPR038726">
    <property type="entry name" value="PDDEXK_AddAB-type"/>
</dbReference>